<name>A0AAD5DH48_9CHLO</name>
<protein>
    <submittedName>
        <fullName evidence="2">Uncharacterized protein</fullName>
    </submittedName>
</protein>
<feature type="region of interest" description="Disordered" evidence="1">
    <location>
        <begin position="286"/>
        <end position="306"/>
    </location>
</feature>
<reference evidence="2" key="1">
    <citation type="submission" date="2020-11" db="EMBL/GenBank/DDBJ databases">
        <title>Chlorella ohadii genome sequencing and assembly.</title>
        <authorList>
            <person name="Murik O."/>
            <person name="Treves H."/>
            <person name="Kedem I."/>
            <person name="Shotland Y."/>
            <person name="Kaplan A."/>
        </authorList>
    </citation>
    <scope>NUCLEOTIDE SEQUENCE</scope>
    <source>
        <strain evidence="2">1</strain>
    </source>
</reference>
<keyword evidence="3" id="KW-1185">Reference proteome</keyword>
<evidence type="ECO:0000256" key="1">
    <source>
        <dbReference type="SAM" id="MobiDB-lite"/>
    </source>
</evidence>
<sequence>MGAEATLLLSFEEILAGEAGPKEAAAAQRWLDAGAPVQPLPSGLVGLDPDGFDMRVMGGQAGGRRRTAAVLPDSPDADRPVLAIDAKLAAARSVQQQTPAQRPQQVQQPQTQQPAAASGSTRLQNQAAFSGNSNAASLAPWRKGSGPVEFMLPAGWMQLQPGSAANPATGPTGGKAAKASKAAVSGIKKQAKAAQQPQHQPEQQAAFMSPEGLAFSSLPDVQAVVEGPVIVPRKLVRWLRQAAANPLAPAALDAPNTTLGRAHLLAMRRARVATVAADRQQWERRLGAGAAQQASAERRLRRRSEG</sequence>
<feature type="region of interest" description="Disordered" evidence="1">
    <location>
        <begin position="92"/>
        <end position="135"/>
    </location>
</feature>
<gene>
    <name evidence="2" type="ORF">COHA_009379</name>
</gene>
<dbReference type="Proteomes" id="UP001205105">
    <property type="component" value="Unassembled WGS sequence"/>
</dbReference>
<feature type="region of interest" description="Disordered" evidence="1">
    <location>
        <begin position="58"/>
        <end position="78"/>
    </location>
</feature>
<evidence type="ECO:0000313" key="2">
    <source>
        <dbReference type="EMBL" id="KAI7836741.1"/>
    </source>
</evidence>
<feature type="compositionally biased region" description="Low complexity" evidence="1">
    <location>
        <begin position="94"/>
        <end position="117"/>
    </location>
</feature>
<comment type="caution">
    <text evidence="2">The sequence shown here is derived from an EMBL/GenBank/DDBJ whole genome shotgun (WGS) entry which is preliminary data.</text>
</comment>
<organism evidence="2 3">
    <name type="scientific">Chlorella ohadii</name>
    <dbReference type="NCBI Taxonomy" id="2649997"/>
    <lineage>
        <taxon>Eukaryota</taxon>
        <taxon>Viridiplantae</taxon>
        <taxon>Chlorophyta</taxon>
        <taxon>core chlorophytes</taxon>
        <taxon>Trebouxiophyceae</taxon>
        <taxon>Chlorellales</taxon>
        <taxon>Chlorellaceae</taxon>
        <taxon>Chlorella clade</taxon>
        <taxon>Chlorella</taxon>
    </lineage>
</organism>
<accession>A0AAD5DH48</accession>
<feature type="compositionally biased region" description="Polar residues" evidence="1">
    <location>
        <begin position="118"/>
        <end position="135"/>
    </location>
</feature>
<dbReference type="AlphaFoldDB" id="A0AAD5DH48"/>
<proteinExistence type="predicted"/>
<dbReference type="EMBL" id="JADXDR010000177">
    <property type="protein sequence ID" value="KAI7836741.1"/>
    <property type="molecule type" value="Genomic_DNA"/>
</dbReference>
<evidence type="ECO:0000313" key="3">
    <source>
        <dbReference type="Proteomes" id="UP001205105"/>
    </source>
</evidence>